<dbReference type="EMBL" id="CP141059">
    <property type="protein sequence ID" value="WQQ24927.1"/>
    <property type="molecule type" value="Genomic_DNA"/>
</dbReference>
<protein>
    <submittedName>
        <fullName evidence="1">DUF4192 domain-containing protein</fullName>
    </submittedName>
</protein>
<reference evidence="2" key="1">
    <citation type="submission" date="2023-12" db="EMBL/GenBank/DDBJ databases">
        <title>Novel species in genus Nocardioides.</title>
        <authorList>
            <person name="Zhou H."/>
        </authorList>
    </citation>
    <scope>NUCLEOTIDE SEQUENCE [LARGE SCALE GENOMIC DNA]</scope>
    <source>
        <strain evidence="2">HM61</strain>
    </source>
</reference>
<name>A0ABZ0ZKQ5_9ACTN</name>
<dbReference type="Proteomes" id="UP001327225">
    <property type="component" value="Chromosome"/>
</dbReference>
<organism evidence="1 2">
    <name type="scientific">Nocardioides bizhenqiangii</name>
    <dbReference type="NCBI Taxonomy" id="3095076"/>
    <lineage>
        <taxon>Bacteria</taxon>
        <taxon>Bacillati</taxon>
        <taxon>Actinomycetota</taxon>
        <taxon>Actinomycetes</taxon>
        <taxon>Propionibacteriales</taxon>
        <taxon>Nocardioidaceae</taxon>
        <taxon>Nocardioides</taxon>
    </lineage>
</organism>
<keyword evidence="2" id="KW-1185">Reference proteome</keyword>
<gene>
    <name evidence="1" type="ORF">SHK19_13230</name>
</gene>
<dbReference type="RefSeq" id="WP_322936499.1">
    <property type="nucleotide sequence ID" value="NZ_CP141059.1"/>
</dbReference>
<accession>A0ABZ0ZKQ5</accession>
<dbReference type="InterPro" id="IPR025447">
    <property type="entry name" value="DUF4192"/>
</dbReference>
<proteinExistence type="predicted"/>
<dbReference type="Pfam" id="PF13830">
    <property type="entry name" value="DUF4192"/>
    <property type="match status" value="1"/>
</dbReference>
<evidence type="ECO:0000313" key="2">
    <source>
        <dbReference type="Proteomes" id="UP001327225"/>
    </source>
</evidence>
<sequence>MTSTPMTLHVRCTEDLIAAAPVVLGFRPADSVVMITAGGEHVFHARTSLPTRADPRTAATDVAQKLIGPARRNGVRRVVFLFYSDDERVVGRVWTALRHGCERARLRIVDAVRVDGRRYYPLFGDKDLREVGISYDVAGHPFAAQAVLHGIVVEKDRDTVVATVAPDRDAQRAVQAALARAGLDAAQPPHSGTDRRRWGDWLQRVVGDHTARGAVASDDELARIGWCMQDVRVRDAAWALIRRPVADRHQAFWAEAVRRTPEPLVPAPAALLGWAAWQAGHGALAWIAIDRCREVDPAYGVAAILAHCLDQAVPPGAVEADFAWDEGLPA</sequence>
<evidence type="ECO:0000313" key="1">
    <source>
        <dbReference type="EMBL" id="WQQ24927.1"/>
    </source>
</evidence>